<sequence length="157" mass="17751">MACPTARGSLHRCQPGSLGSSGSADWYLVVHYTQVIRASSDENILKCEPSLLDGILRSYSDELYCIVQSSGPFSVINYSYAAEGSDSTSGGAFLSRRSRTAFTNTQLIELEKEFQLGMYLFRPRRINLAKSLNLTETQIKIWFQNRRMKHKKEQSLK</sequence>
<name>A0ABN7NEI6_TIMPD</name>
<organism evidence="8 9">
    <name type="scientific">Timema podura</name>
    <name type="common">Walking stick</name>
    <dbReference type="NCBI Taxonomy" id="61482"/>
    <lineage>
        <taxon>Eukaryota</taxon>
        <taxon>Metazoa</taxon>
        <taxon>Ecdysozoa</taxon>
        <taxon>Arthropoda</taxon>
        <taxon>Hexapoda</taxon>
        <taxon>Insecta</taxon>
        <taxon>Pterygota</taxon>
        <taxon>Neoptera</taxon>
        <taxon>Polyneoptera</taxon>
        <taxon>Phasmatodea</taxon>
        <taxon>Timematodea</taxon>
        <taxon>Timematoidea</taxon>
        <taxon>Timematidae</taxon>
        <taxon>Timema</taxon>
    </lineage>
</organism>
<dbReference type="SUPFAM" id="SSF46689">
    <property type="entry name" value="Homeodomain-like"/>
    <property type="match status" value="1"/>
</dbReference>
<evidence type="ECO:0000256" key="3">
    <source>
        <dbReference type="ARBA" id="ARBA00023155"/>
    </source>
</evidence>
<evidence type="ECO:0000256" key="2">
    <source>
        <dbReference type="ARBA" id="ARBA00023125"/>
    </source>
</evidence>
<keyword evidence="9" id="KW-1185">Reference proteome</keyword>
<keyword evidence="2 5" id="KW-0238">DNA-binding</keyword>
<evidence type="ECO:0000313" key="8">
    <source>
        <dbReference type="EMBL" id="CAG2052904.1"/>
    </source>
</evidence>
<dbReference type="InterPro" id="IPR009057">
    <property type="entry name" value="Homeodomain-like_sf"/>
</dbReference>
<dbReference type="InterPro" id="IPR000047">
    <property type="entry name" value="HTH_motif"/>
</dbReference>
<evidence type="ECO:0000313" key="9">
    <source>
        <dbReference type="Proteomes" id="UP001153148"/>
    </source>
</evidence>
<dbReference type="EMBL" id="CAJPIN010000008">
    <property type="protein sequence ID" value="CAG2052904.1"/>
    <property type="molecule type" value="Genomic_DNA"/>
</dbReference>
<feature type="domain" description="Homeobox" evidence="7">
    <location>
        <begin position="93"/>
        <end position="153"/>
    </location>
</feature>
<keyword evidence="3 5" id="KW-0371">Homeobox</keyword>
<evidence type="ECO:0000256" key="5">
    <source>
        <dbReference type="PROSITE-ProRule" id="PRU00108"/>
    </source>
</evidence>
<dbReference type="PROSITE" id="PS00027">
    <property type="entry name" value="HOMEOBOX_1"/>
    <property type="match status" value="1"/>
</dbReference>
<reference evidence="8" key="1">
    <citation type="submission" date="2021-03" db="EMBL/GenBank/DDBJ databases">
        <authorList>
            <person name="Tran Van P."/>
        </authorList>
    </citation>
    <scope>NUCLEOTIDE SEQUENCE</scope>
</reference>
<comment type="subcellular location">
    <subcellularLocation>
        <location evidence="1 5 6">Nucleus</location>
    </subcellularLocation>
</comment>
<dbReference type="SMART" id="SM00389">
    <property type="entry name" value="HOX"/>
    <property type="match status" value="1"/>
</dbReference>
<dbReference type="PRINTS" id="PR00024">
    <property type="entry name" value="HOMEOBOX"/>
</dbReference>
<dbReference type="Proteomes" id="UP001153148">
    <property type="component" value="Unassembled WGS sequence"/>
</dbReference>
<keyword evidence="4 5" id="KW-0539">Nucleus</keyword>
<accession>A0ABN7NEI6</accession>
<evidence type="ECO:0000256" key="6">
    <source>
        <dbReference type="RuleBase" id="RU000682"/>
    </source>
</evidence>
<evidence type="ECO:0000256" key="4">
    <source>
        <dbReference type="ARBA" id="ARBA00023242"/>
    </source>
</evidence>
<dbReference type="InterPro" id="IPR020479">
    <property type="entry name" value="HD_metazoa"/>
</dbReference>
<comment type="caution">
    <text evidence="8">The sequence shown here is derived from an EMBL/GenBank/DDBJ whole genome shotgun (WGS) entry which is preliminary data.</text>
</comment>
<protein>
    <recommendedName>
        <fullName evidence="7">Homeobox domain-containing protein</fullName>
    </recommendedName>
</protein>
<dbReference type="InterPro" id="IPR017970">
    <property type="entry name" value="Homeobox_CS"/>
</dbReference>
<dbReference type="Gene3D" id="1.10.10.60">
    <property type="entry name" value="Homeodomain-like"/>
    <property type="match status" value="1"/>
</dbReference>
<evidence type="ECO:0000259" key="7">
    <source>
        <dbReference type="PROSITE" id="PS50071"/>
    </source>
</evidence>
<dbReference type="PROSITE" id="PS50071">
    <property type="entry name" value="HOMEOBOX_2"/>
    <property type="match status" value="1"/>
</dbReference>
<dbReference type="PANTHER" id="PTHR45664">
    <property type="entry name" value="PROTEIN ZERKNUELLT 1-RELATED"/>
    <property type="match status" value="1"/>
</dbReference>
<dbReference type="PRINTS" id="PR00031">
    <property type="entry name" value="HTHREPRESSR"/>
</dbReference>
<proteinExistence type="predicted"/>
<dbReference type="CDD" id="cd00086">
    <property type="entry name" value="homeodomain"/>
    <property type="match status" value="1"/>
</dbReference>
<gene>
    <name evidence="8" type="ORF">TPAB3V08_LOCUS10</name>
</gene>
<evidence type="ECO:0000256" key="1">
    <source>
        <dbReference type="ARBA" id="ARBA00004123"/>
    </source>
</evidence>
<dbReference type="InterPro" id="IPR001356">
    <property type="entry name" value="HD"/>
</dbReference>
<feature type="DNA-binding region" description="Homeobox" evidence="5">
    <location>
        <begin position="95"/>
        <end position="154"/>
    </location>
</feature>
<dbReference type="Pfam" id="PF00046">
    <property type="entry name" value="Homeodomain"/>
    <property type="match status" value="1"/>
</dbReference>
<dbReference type="PANTHER" id="PTHR45664:SF12">
    <property type="entry name" value="PANCREAS_DUODENUM HOMEOBOX PROTEIN 1"/>
    <property type="match status" value="1"/>
</dbReference>